<dbReference type="PANTHER" id="PTHR34220">
    <property type="entry name" value="SENSOR HISTIDINE KINASE YPDA"/>
    <property type="match status" value="1"/>
</dbReference>
<keyword evidence="9" id="KW-1185">Reference proteome</keyword>
<keyword evidence="2" id="KW-0597">Phosphoprotein</keyword>
<dbReference type="AlphaFoldDB" id="A0A426DIC2"/>
<reference evidence="8" key="1">
    <citation type="submission" date="2018-10" db="EMBL/GenBank/DDBJ databases">
        <title>Schaedlerella arabinophila gen. nov. sp. nov., isolated from the mouse intestinal tract and comparative analysis with the genome of the closely related altered Schaedler flora strain ASF502.</title>
        <authorList>
            <person name="Miyake S."/>
            <person name="Soh M."/>
            <person name="Seedorf H."/>
        </authorList>
    </citation>
    <scope>NUCLEOTIDE SEQUENCE [LARGE SCALE GENOMIC DNA]</scope>
    <source>
        <strain evidence="8">DSM 106076</strain>
    </source>
</reference>
<comment type="subcellular location">
    <subcellularLocation>
        <location evidence="1">Membrane</location>
    </subcellularLocation>
</comment>
<keyword evidence="3" id="KW-0808">Transferase</keyword>
<evidence type="ECO:0000256" key="1">
    <source>
        <dbReference type="ARBA" id="ARBA00004370"/>
    </source>
</evidence>
<dbReference type="SUPFAM" id="SSF55874">
    <property type="entry name" value="ATPase domain of HSP90 chaperone/DNA topoisomerase II/histidine kinase"/>
    <property type="match status" value="1"/>
</dbReference>
<dbReference type="Gene3D" id="3.30.565.10">
    <property type="entry name" value="Histidine kinase-like ATPase, C-terminal domain"/>
    <property type="match status" value="1"/>
</dbReference>
<dbReference type="PANTHER" id="PTHR34220:SF7">
    <property type="entry name" value="SENSOR HISTIDINE KINASE YPDA"/>
    <property type="match status" value="1"/>
</dbReference>
<keyword evidence="6" id="KW-0472">Membrane</keyword>
<evidence type="ECO:0000256" key="3">
    <source>
        <dbReference type="ARBA" id="ARBA00022679"/>
    </source>
</evidence>
<dbReference type="GO" id="GO:0016020">
    <property type="term" value="C:membrane"/>
    <property type="evidence" value="ECO:0007669"/>
    <property type="project" value="UniProtKB-SubCell"/>
</dbReference>
<keyword evidence="4" id="KW-0418">Kinase</keyword>
<evidence type="ECO:0000256" key="6">
    <source>
        <dbReference type="SAM" id="Phobius"/>
    </source>
</evidence>
<evidence type="ECO:0000259" key="7">
    <source>
        <dbReference type="PROSITE" id="PS50885"/>
    </source>
</evidence>
<dbReference type="Gene3D" id="6.10.340.10">
    <property type="match status" value="1"/>
</dbReference>
<keyword evidence="5" id="KW-0175">Coiled coil</keyword>
<dbReference type="InterPro" id="IPR003594">
    <property type="entry name" value="HATPase_dom"/>
</dbReference>
<dbReference type="RefSeq" id="WP_125128096.1">
    <property type="nucleotide sequence ID" value="NZ_RHJS01000002.1"/>
</dbReference>
<feature type="transmembrane region" description="Helical" evidence="6">
    <location>
        <begin position="292"/>
        <end position="317"/>
    </location>
</feature>
<evidence type="ECO:0000256" key="5">
    <source>
        <dbReference type="SAM" id="Coils"/>
    </source>
</evidence>
<evidence type="ECO:0000313" key="8">
    <source>
        <dbReference type="EMBL" id="RRK32637.1"/>
    </source>
</evidence>
<dbReference type="GO" id="GO:0000155">
    <property type="term" value="F:phosphorelay sensor kinase activity"/>
    <property type="evidence" value="ECO:0007669"/>
    <property type="project" value="InterPro"/>
</dbReference>
<accession>A0A426DIC2</accession>
<dbReference type="Pfam" id="PF06580">
    <property type="entry name" value="His_kinase"/>
    <property type="match status" value="1"/>
</dbReference>
<evidence type="ECO:0000256" key="2">
    <source>
        <dbReference type="ARBA" id="ARBA00022553"/>
    </source>
</evidence>
<dbReference type="Pfam" id="PF02518">
    <property type="entry name" value="HATPase_c"/>
    <property type="match status" value="1"/>
</dbReference>
<keyword evidence="6" id="KW-0812">Transmembrane</keyword>
<keyword evidence="6" id="KW-1133">Transmembrane helix</keyword>
<sequence>MKFRSKMVLAYTTVALLVSLILGIAVARISLQYEMTSQKNNLRVTAKSYVAQMDERLNRMDAIMKYILSDTVMLDSITWLAEDQYEEIPNRYVLDAKSNLSTGLTTEYIMKNSYRTVFFNQASFLASSATYTTGAGILPKQRLISEFDVEEIPYLEPVIAAEGDSVIVSSHPDYWSANDSDPVYSLMKALRGKGMGFLEVANRMDSLDSLETSDPDIDFLLIVNGGEILYASDKEREKELSGEERERLQNLAESRVMTQNGTIYTKACSAEFDLTVLAYKTNVLLEKERGQLFSISFASTLATFSVSLIMVIFWAGVLTRPIKRLQETVENTNIENLQDNRHLEAGALDEFQELIRAYQAMMARLDEALQNEKQAAKLQLQAQFDTLQAQVNPHFIYNVLNTISSRAILDNDEAICEMCGSLGTMLRYSTNNKERYASVEKELEYLDSYFYLLKARHENSLEVHIDVDQKIRQQVIPKMTLQQLVENSVKHGFQNMERGRRISVTGRVQKDGWTIRVQDNGCGVPEKKLLELQERLKEAQKDILERAKPAEMEIGGMGIVNTYARCLLLYFEEGIFEMENVPEGGGFAVTVGRRTSGSPRRTGE</sequence>
<dbReference type="Proteomes" id="UP000274920">
    <property type="component" value="Unassembled WGS sequence"/>
</dbReference>
<protein>
    <submittedName>
        <fullName evidence="8">HAMP domain-containing protein</fullName>
    </submittedName>
</protein>
<organism evidence="8 9">
    <name type="scientific">Schaedlerella arabinosiphila</name>
    <dbReference type="NCBI Taxonomy" id="2044587"/>
    <lineage>
        <taxon>Bacteria</taxon>
        <taxon>Bacillati</taxon>
        <taxon>Bacillota</taxon>
        <taxon>Clostridia</taxon>
        <taxon>Lachnospirales</taxon>
        <taxon>Lachnospiraceae</taxon>
        <taxon>Schaedlerella</taxon>
    </lineage>
</organism>
<feature type="coiled-coil region" evidence="5">
    <location>
        <begin position="348"/>
        <end position="375"/>
    </location>
</feature>
<dbReference type="InterPro" id="IPR003660">
    <property type="entry name" value="HAMP_dom"/>
</dbReference>
<proteinExistence type="predicted"/>
<dbReference type="PROSITE" id="PS50885">
    <property type="entry name" value="HAMP"/>
    <property type="match status" value="1"/>
</dbReference>
<dbReference type="InterPro" id="IPR050640">
    <property type="entry name" value="Bact_2-comp_sensor_kinase"/>
</dbReference>
<evidence type="ECO:0000313" key="9">
    <source>
        <dbReference type="Proteomes" id="UP000274920"/>
    </source>
</evidence>
<gene>
    <name evidence="8" type="ORF">EBB54_15685</name>
</gene>
<dbReference type="InterPro" id="IPR036890">
    <property type="entry name" value="HATPase_C_sf"/>
</dbReference>
<comment type="caution">
    <text evidence="8">The sequence shown here is derived from an EMBL/GenBank/DDBJ whole genome shotgun (WGS) entry which is preliminary data.</text>
</comment>
<name>A0A426DIC2_9FIRM</name>
<evidence type="ECO:0000256" key="4">
    <source>
        <dbReference type="ARBA" id="ARBA00022777"/>
    </source>
</evidence>
<dbReference type="EMBL" id="RHJS01000002">
    <property type="protein sequence ID" value="RRK32637.1"/>
    <property type="molecule type" value="Genomic_DNA"/>
</dbReference>
<dbReference type="InterPro" id="IPR010559">
    <property type="entry name" value="Sig_transdc_His_kin_internal"/>
</dbReference>
<feature type="domain" description="HAMP" evidence="7">
    <location>
        <begin position="316"/>
        <end position="370"/>
    </location>
</feature>